<dbReference type="InterPro" id="IPR032710">
    <property type="entry name" value="NTF2-like_dom_sf"/>
</dbReference>
<dbReference type="Pfam" id="PF15008">
    <property type="entry name" value="DUF4518"/>
    <property type="match status" value="1"/>
</dbReference>
<evidence type="ECO:0000313" key="1">
    <source>
        <dbReference type="Ensembl" id="ENSMMDP00005043685.1"/>
    </source>
</evidence>
<reference evidence="1" key="2">
    <citation type="submission" date="2025-08" db="UniProtKB">
        <authorList>
            <consortium name="Ensembl"/>
        </authorList>
    </citation>
    <scope>IDENTIFICATION</scope>
</reference>
<dbReference type="InterPro" id="IPR026698">
    <property type="entry name" value="UPF_C3orf38"/>
</dbReference>
<dbReference type="GeneTree" id="ENSGT00390000000367"/>
<dbReference type="OrthoDB" id="6407068at2759"/>
<dbReference type="InParanoid" id="A0A667ZL63"/>
<name>A0A667ZL63_9TELE</name>
<sequence>MPGLSERERGECKKMLSVMSKGDLLSLSDTVTNKMIAVENITEAMEAILAYTKDAEELLKRKKVHRDIIFKYLAKEGVVVPPNTEKHQLVKKTLQFWSFGKVLADESNENRLQLTETASESTERKVEPGFDPLALGQQFCQWFFKLLNSQNPSLGQQPQEWGPQHFFPDAKLRLLSCAEGQRTEEFEGAELVSLRLLALARDERLLLNPNLQPHGLRALVSPHGLVLVAVAGTIHRDSACLGVYEQIFGLIRSPLDDNSWKIKFVNLKIRGRDAVGGAEMAAPALTCDSKELQLLCR</sequence>
<accession>A0A667ZL63</accession>
<gene>
    <name evidence="1" type="primary">C3orf38</name>
    <name evidence="1" type="synonym">c21h3orf38</name>
</gene>
<dbReference type="PANTHER" id="PTHR21084:SF1">
    <property type="entry name" value="DENSE INCISORS"/>
    <property type="match status" value="1"/>
</dbReference>
<reference evidence="1" key="3">
    <citation type="submission" date="2025-09" db="UniProtKB">
        <authorList>
            <consortium name="Ensembl"/>
        </authorList>
    </citation>
    <scope>IDENTIFICATION</scope>
</reference>
<dbReference type="SUPFAM" id="SSF54427">
    <property type="entry name" value="NTF2-like"/>
    <property type="match status" value="1"/>
</dbReference>
<dbReference type="PANTHER" id="PTHR21084">
    <property type="entry name" value="DENSE INCISORS"/>
    <property type="match status" value="1"/>
</dbReference>
<dbReference type="Ensembl" id="ENSMMDT00005044563.1">
    <property type="protein sequence ID" value="ENSMMDP00005043685.1"/>
    <property type="gene ID" value="ENSMMDG00005020070.1"/>
</dbReference>
<organism evidence="1 2">
    <name type="scientific">Myripristis murdjan</name>
    <name type="common">pinecone soldierfish</name>
    <dbReference type="NCBI Taxonomy" id="586833"/>
    <lineage>
        <taxon>Eukaryota</taxon>
        <taxon>Metazoa</taxon>
        <taxon>Chordata</taxon>
        <taxon>Craniata</taxon>
        <taxon>Vertebrata</taxon>
        <taxon>Euteleostomi</taxon>
        <taxon>Actinopterygii</taxon>
        <taxon>Neopterygii</taxon>
        <taxon>Teleostei</taxon>
        <taxon>Neoteleostei</taxon>
        <taxon>Acanthomorphata</taxon>
        <taxon>Holocentriformes</taxon>
        <taxon>Holocentridae</taxon>
        <taxon>Myripristis</taxon>
    </lineage>
</organism>
<protein>
    <submittedName>
        <fullName evidence="1">Chromosome 3 open reading frame 38</fullName>
    </submittedName>
</protein>
<reference evidence="1" key="1">
    <citation type="submission" date="2019-06" db="EMBL/GenBank/DDBJ databases">
        <authorList>
            <consortium name="Wellcome Sanger Institute Data Sharing"/>
        </authorList>
    </citation>
    <scope>NUCLEOTIDE SEQUENCE [LARGE SCALE GENOMIC DNA]</scope>
</reference>
<dbReference type="AlphaFoldDB" id="A0A667ZL63"/>
<proteinExistence type="predicted"/>
<evidence type="ECO:0000313" key="2">
    <source>
        <dbReference type="Proteomes" id="UP000472263"/>
    </source>
</evidence>
<keyword evidence="2" id="KW-1185">Reference proteome</keyword>
<dbReference type="Proteomes" id="UP000472263">
    <property type="component" value="Chromosome 21"/>
</dbReference>